<keyword evidence="3 6" id="KW-1133">Transmembrane helix</keyword>
<feature type="transmembrane region" description="Helical" evidence="6">
    <location>
        <begin position="743"/>
        <end position="764"/>
    </location>
</feature>
<reference evidence="7 8" key="1">
    <citation type="submission" date="2015-01" db="EMBL/GenBank/DDBJ databases">
        <title>Evolution of Trichinella species and genotypes.</title>
        <authorList>
            <person name="Korhonen P.K."/>
            <person name="Edoardo P."/>
            <person name="Giuseppe L.R."/>
            <person name="Gasser R.B."/>
        </authorList>
    </citation>
    <scope>NUCLEOTIDE SEQUENCE [LARGE SCALE GENOMIC DNA]</scope>
    <source>
        <strain evidence="7">ISS1980</strain>
    </source>
</reference>
<name>A0A0V1N232_9BILA</name>
<gene>
    <name evidence="7" type="primary">Hhat</name>
    <name evidence="7" type="ORF">T10_9044</name>
</gene>
<evidence type="ECO:0000256" key="6">
    <source>
        <dbReference type="SAM" id="Phobius"/>
    </source>
</evidence>
<dbReference type="GO" id="GO:0005783">
    <property type="term" value="C:endoplasmic reticulum"/>
    <property type="evidence" value="ECO:0007669"/>
    <property type="project" value="TreeGrafter"/>
</dbReference>
<comment type="subcellular location">
    <subcellularLocation>
        <location evidence="1">Membrane</location>
        <topology evidence="1">Multi-pass membrane protein</topology>
    </subcellularLocation>
</comment>
<comment type="similarity">
    <text evidence="5">Belongs to the membrane-bound acyltransferase family. HHAT subfamily.</text>
</comment>
<dbReference type="GO" id="GO:0016020">
    <property type="term" value="C:membrane"/>
    <property type="evidence" value="ECO:0007669"/>
    <property type="project" value="UniProtKB-SubCell"/>
</dbReference>
<evidence type="ECO:0000256" key="5">
    <source>
        <dbReference type="ARBA" id="ARBA00038268"/>
    </source>
</evidence>
<accession>A0A0V1N232</accession>
<feature type="transmembrane region" description="Helical" evidence="6">
    <location>
        <begin position="368"/>
        <end position="390"/>
    </location>
</feature>
<dbReference type="STRING" id="268474.A0A0V1N232"/>
<dbReference type="EMBL" id="JYDO01000015">
    <property type="protein sequence ID" value="KRZ78052.1"/>
    <property type="molecule type" value="Genomic_DNA"/>
</dbReference>
<feature type="transmembrane region" description="Helical" evidence="6">
    <location>
        <begin position="473"/>
        <end position="495"/>
    </location>
</feature>
<evidence type="ECO:0000256" key="2">
    <source>
        <dbReference type="ARBA" id="ARBA00022692"/>
    </source>
</evidence>
<organism evidence="7 8">
    <name type="scientific">Trichinella papuae</name>
    <dbReference type="NCBI Taxonomy" id="268474"/>
    <lineage>
        <taxon>Eukaryota</taxon>
        <taxon>Metazoa</taxon>
        <taxon>Ecdysozoa</taxon>
        <taxon>Nematoda</taxon>
        <taxon>Enoplea</taxon>
        <taxon>Dorylaimia</taxon>
        <taxon>Trichinellida</taxon>
        <taxon>Trichinellidae</taxon>
        <taxon>Trichinella</taxon>
    </lineage>
</organism>
<feature type="transmembrane region" description="Helical" evidence="6">
    <location>
        <begin position="277"/>
        <end position="302"/>
    </location>
</feature>
<dbReference type="PANTHER" id="PTHR13285">
    <property type="entry name" value="ACYLTRANSFERASE"/>
    <property type="match status" value="1"/>
</dbReference>
<evidence type="ECO:0000313" key="8">
    <source>
        <dbReference type="Proteomes" id="UP000054843"/>
    </source>
</evidence>
<feature type="transmembrane region" description="Helical" evidence="6">
    <location>
        <begin position="638"/>
        <end position="655"/>
    </location>
</feature>
<dbReference type="Proteomes" id="UP000054843">
    <property type="component" value="Unassembled WGS sequence"/>
</dbReference>
<dbReference type="OrthoDB" id="420606at2759"/>
<feature type="transmembrane region" description="Helical" evidence="6">
    <location>
        <begin position="344"/>
        <end position="361"/>
    </location>
</feature>
<dbReference type="GO" id="GO:0016409">
    <property type="term" value="F:palmitoyltransferase activity"/>
    <property type="evidence" value="ECO:0007669"/>
    <property type="project" value="TreeGrafter"/>
</dbReference>
<feature type="transmembrane region" description="Helical" evidence="6">
    <location>
        <begin position="516"/>
        <end position="539"/>
    </location>
</feature>
<keyword evidence="8" id="KW-1185">Reference proteome</keyword>
<dbReference type="Pfam" id="PF03062">
    <property type="entry name" value="MBOAT"/>
    <property type="match status" value="1"/>
</dbReference>
<dbReference type="InterPro" id="IPR051085">
    <property type="entry name" value="MB_O-acyltransferase"/>
</dbReference>
<evidence type="ECO:0000313" key="7">
    <source>
        <dbReference type="EMBL" id="KRZ78052.1"/>
    </source>
</evidence>
<feature type="transmembrane region" description="Helical" evidence="6">
    <location>
        <begin position="702"/>
        <end position="723"/>
    </location>
</feature>
<keyword evidence="7" id="KW-0808">Transferase</keyword>
<dbReference type="PANTHER" id="PTHR13285:SF18">
    <property type="entry name" value="PROTEIN-CYSTEINE N-PALMITOYLTRANSFERASE RASP"/>
    <property type="match status" value="1"/>
</dbReference>
<proteinExistence type="inferred from homology"/>
<keyword evidence="4 6" id="KW-0472">Membrane</keyword>
<protein>
    <submittedName>
        <fullName evidence="7">Protein-cysteine N-palmitoyltransferase HHAT</fullName>
    </submittedName>
</protein>
<evidence type="ECO:0000256" key="3">
    <source>
        <dbReference type="ARBA" id="ARBA00022989"/>
    </source>
</evidence>
<feature type="transmembrane region" description="Helical" evidence="6">
    <location>
        <begin position="559"/>
        <end position="583"/>
    </location>
</feature>
<evidence type="ECO:0000256" key="4">
    <source>
        <dbReference type="ARBA" id="ARBA00023136"/>
    </source>
</evidence>
<comment type="caution">
    <text evidence="7">The sequence shown here is derived from an EMBL/GenBank/DDBJ whole genome shotgun (WGS) entry which is preliminary data.</text>
</comment>
<feature type="transmembrane region" description="Helical" evidence="6">
    <location>
        <begin position="439"/>
        <end position="461"/>
    </location>
</feature>
<dbReference type="InterPro" id="IPR004299">
    <property type="entry name" value="MBOAT_fam"/>
</dbReference>
<dbReference type="AlphaFoldDB" id="A0A0V1N232"/>
<sequence>MYTFIELLNYASYDTILQVAVITVPCLASLVLPSLLRWCDVVIGNVCTPSQRSFMACGIALKRSLDLDSPYGPEHAVKRRCTGATSPRCLSFHASPTHSPPAVVAEESPRKLSLTEIEVYLRQELRGNTNRINDMDTDQKVDISTEIATFRDRPLLSIRQLCNLCDRLLKEQEIRLREEFEEVLNARLTEQYQTFVRFTYDQIHRRIDSTEPSFVLKGNLKREFTLQSSRRPPATLALMIGSKLTLLLMMLFRLDVSESIHPRSQFSGVGTMSVYSLRLPAFEVVSSFVIWFAHVAYAWYLIGIESALYGSEKINQFNFVDGWSIIGRIRDNTNFEWNVWMDMLPYYVLALVLHRLSSYLLERFDFGVQTALFISSLLWPALNCIAYGWFPVAVSLVYGFTLFITTRITTSLVALWAICLVFFGTLFSDIYNQFEQPNYYIFCVYITYKLLQCISYFSYQIESAKVGGFKKPLLITLRDGCLYAFYMPYSTVLFVTYRNFIAQCVKRNDENSRRAIIWLGLRVLFWTLFCEFVLHIFYMNSMILDVEFLKHTRLDVLCALVLTAGQFFHAKYVAIFGFFALFAKLDGMDPHWKPVCIARVALYSVMWRCFDHGLYTFLRDHIFKPIANSTLIPLNRSMKQFLAIAVTFVFVWIFHGQSETLGWWALLNLLEIFLETMAAMFDRRWDIFSMLVTMVGPFNTRRLIGIAMIPCTALSVFSIVYFLSNVECANVVIERLAFNRYQWTVQPALIYLIGLGYFFVQFCIEMQQLAPVEMYIDTPRRRLREALKVFY</sequence>
<feature type="transmembrane region" description="Helical" evidence="6">
    <location>
        <begin position="396"/>
        <end position="427"/>
    </location>
</feature>
<evidence type="ECO:0000256" key="1">
    <source>
        <dbReference type="ARBA" id="ARBA00004141"/>
    </source>
</evidence>
<keyword evidence="2 6" id="KW-0812">Transmembrane</keyword>